<evidence type="ECO:0000313" key="3">
    <source>
        <dbReference type="Proteomes" id="UP000799750"/>
    </source>
</evidence>
<feature type="compositionally biased region" description="Acidic residues" evidence="1">
    <location>
        <begin position="367"/>
        <end position="380"/>
    </location>
</feature>
<evidence type="ECO:0000313" key="2">
    <source>
        <dbReference type="EMBL" id="KAF2490599.1"/>
    </source>
</evidence>
<gene>
    <name evidence="2" type="ORF">BU16DRAFT_566608</name>
</gene>
<feature type="compositionally biased region" description="Basic and acidic residues" evidence="1">
    <location>
        <begin position="1"/>
        <end position="13"/>
    </location>
</feature>
<accession>A0A6A6QEQ4</accession>
<dbReference type="AlphaFoldDB" id="A0A6A6QEQ4"/>
<protein>
    <submittedName>
        <fullName evidence="2">Uncharacterized protein</fullName>
    </submittedName>
</protein>
<evidence type="ECO:0000256" key="1">
    <source>
        <dbReference type="SAM" id="MobiDB-lite"/>
    </source>
</evidence>
<dbReference type="EMBL" id="MU004197">
    <property type="protein sequence ID" value="KAF2490599.1"/>
    <property type="molecule type" value="Genomic_DNA"/>
</dbReference>
<dbReference type="Proteomes" id="UP000799750">
    <property type="component" value="Unassembled WGS sequence"/>
</dbReference>
<reference evidence="2" key="1">
    <citation type="journal article" date="2020" name="Stud. Mycol.">
        <title>101 Dothideomycetes genomes: a test case for predicting lifestyles and emergence of pathogens.</title>
        <authorList>
            <person name="Haridas S."/>
            <person name="Albert R."/>
            <person name="Binder M."/>
            <person name="Bloem J."/>
            <person name="Labutti K."/>
            <person name="Salamov A."/>
            <person name="Andreopoulos B."/>
            <person name="Baker S."/>
            <person name="Barry K."/>
            <person name="Bills G."/>
            <person name="Bluhm B."/>
            <person name="Cannon C."/>
            <person name="Castanera R."/>
            <person name="Culley D."/>
            <person name="Daum C."/>
            <person name="Ezra D."/>
            <person name="Gonzalez J."/>
            <person name="Henrissat B."/>
            <person name="Kuo A."/>
            <person name="Liang C."/>
            <person name="Lipzen A."/>
            <person name="Lutzoni F."/>
            <person name="Magnuson J."/>
            <person name="Mondo S."/>
            <person name="Nolan M."/>
            <person name="Ohm R."/>
            <person name="Pangilinan J."/>
            <person name="Park H.-J."/>
            <person name="Ramirez L."/>
            <person name="Alfaro M."/>
            <person name="Sun H."/>
            <person name="Tritt A."/>
            <person name="Yoshinaga Y."/>
            <person name="Zwiers L.-H."/>
            <person name="Turgeon B."/>
            <person name="Goodwin S."/>
            <person name="Spatafora J."/>
            <person name="Crous P."/>
            <person name="Grigoriev I."/>
        </authorList>
    </citation>
    <scope>NUCLEOTIDE SEQUENCE</scope>
    <source>
        <strain evidence="2">CBS 269.34</strain>
    </source>
</reference>
<organism evidence="2 3">
    <name type="scientific">Lophium mytilinum</name>
    <dbReference type="NCBI Taxonomy" id="390894"/>
    <lineage>
        <taxon>Eukaryota</taxon>
        <taxon>Fungi</taxon>
        <taxon>Dikarya</taxon>
        <taxon>Ascomycota</taxon>
        <taxon>Pezizomycotina</taxon>
        <taxon>Dothideomycetes</taxon>
        <taxon>Pleosporomycetidae</taxon>
        <taxon>Mytilinidiales</taxon>
        <taxon>Mytilinidiaceae</taxon>
        <taxon>Lophium</taxon>
    </lineage>
</organism>
<feature type="compositionally biased region" description="Basic and acidic residues" evidence="1">
    <location>
        <begin position="37"/>
        <end position="56"/>
    </location>
</feature>
<keyword evidence="3" id="KW-1185">Reference proteome</keyword>
<feature type="region of interest" description="Disordered" evidence="1">
    <location>
        <begin position="356"/>
        <end position="413"/>
    </location>
</feature>
<feature type="compositionally biased region" description="Basic and acidic residues" evidence="1">
    <location>
        <begin position="394"/>
        <end position="407"/>
    </location>
</feature>
<feature type="region of interest" description="Disordered" evidence="1">
    <location>
        <begin position="1"/>
        <end position="71"/>
    </location>
</feature>
<proteinExistence type="predicted"/>
<name>A0A6A6QEQ4_9PEZI</name>
<sequence length="426" mass="50959">MDNCTHTDVEMKDIASAQSGKRKKKKRREVTPPLVRSEAKPELKKEEDLSTEERESRRAKKARTGPIIRRHEPTPIRDNEIYVTVVDDRADTFSTVLTTIDFMDFQDFKKKIVISKSRIMGHSKECKSCPAVHWTFRYGEDAYHSFVYWLEKKKLPEHLYDTGILTDYIWDDEMEDVDRELINLWDCAREYKLEGLKRNVLKCLLRRMERGRPLSRGICYFQLREWTIRNRMVVSQDPLREFLVPMVYWYRRKILPHEWNIISNRFKYLKYRMTQDVCRRGKRERDFDSPHLKKSLRDVIVDNWFEWSCGRVDGMFTWTANILANDMYDYMNLINHLRENRIVVLRFRGAEAREQLRKYPPEKNRNDDDEEKAEDMETDDGDCHSQPRALQDQVEERGMSKETDQARDSGSSFTFTRALVLRPKAV</sequence>
<feature type="compositionally biased region" description="Basic and acidic residues" evidence="1">
    <location>
        <begin position="356"/>
        <end position="366"/>
    </location>
</feature>